<proteinExistence type="inferred from homology"/>
<evidence type="ECO:0000256" key="3">
    <source>
        <dbReference type="ARBA" id="ARBA00023082"/>
    </source>
</evidence>
<organism evidence="9">
    <name type="scientific">freshwater metagenome</name>
    <dbReference type="NCBI Taxonomy" id="449393"/>
    <lineage>
        <taxon>unclassified sequences</taxon>
        <taxon>metagenomes</taxon>
        <taxon>ecological metagenomes</taxon>
    </lineage>
</organism>
<accession>A0A6J6TZI1</accession>
<dbReference type="Gene3D" id="1.10.10.10">
    <property type="entry name" value="Winged helix-like DNA-binding domain superfamily/Winged helix DNA-binding domain"/>
    <property type="match status" value="1"/>
</dbReference>
<dbReference type="EMBL" id="CAEZZG010000005">
    <property type="protein sequence ID" value="CAB4751767.1"/>
    <property type="molecule type" value="Genomic_DNA"/>
</dbReference>
<sequence>MALRKKNTTAGVAATPATVSDWSVADLSALYAENRSSLVGQARRILRSEADAAEIVQEAFLKFILAAPELDSADRALAYLRTTVNNLCLNQIRATGSRPNLVAIDSETTQERLAEISAEAHIPFDTTLAAAEDASIIREALSRLSADQRTALVMWEMEGRSTEEIAKALGTKPENVRHIVGRARASFVRVLTDWVIDEATGTTALEALSTQYKKAAELAKKSSKVALSLLIVLVAFLGFNSVTGQDNISSIVSAGTTTQEVPAATASKSAVPSASATPAETAKKSDSQASSDQMIDIKSSTKALTFEGLDASGVPTGFTVANAAGENGTINVSKSTPVLTNEGLVLQSNTMTTDDAAINILLSQNIIVGGNGTSYDADASITMDGNWIGLDIANISSNFERTSDGNYLLTAVISVNKASASGTIIPASRGVDSKSAPSQITTVLLLNPGKTQILGQAIYVA</sequence>
<dbReference type="GO" id="GO:0003677">
    <property type="term" value="F:DNA binding"/>
    <property type="evidence" value="ECO:0007669"/>
    <property type="project" value="UniProtKB-KW"/>
</dbReference>
<evidence type="ECO:0000256" key="2">
    <source>
        <dbReference type="ARBA" id="ARBA00023015"/>
    </source>
</evidence>
<evidence type="ECO:0000256" key="6">
    <source>
        <dbReference type="SAM" id="MobiDB-lite"/>
    </source>
</evidence>
<feature type="compositionally biased region" description="Polar residues" evidence="6">
    <location>
        <begin position="263"/>
        <end position="278"/>
    </location>
</feature>
<evidence type="ECO:0000259" key="7">
    <source>
        <dbReference type="Pfam" id="PF04542"/>
    </source>
</evidence>
<dbReference type="InterPro" id="IPR007627">
    <property type="entry name" value="RNA_pol_sigma70_r2"/>
</dbReference>
<keyword evidence="3" id="KW-0731">Sigma factor</keyword>
<feature type="domain" description="RNA polymerase sigma-70 region 2" evidence="7">
    <location>
        <begin position="30"/>
        <end position="96"/>
    </location>
</feature>
<evidence type="ECO:0000256" key="5">
    <source>
        <dbReference type="ARBA" id="ARBA00023163"/>
    </source>
</evidence>
<dbReference type="InterPro" id="IPR013324">
    <property type="entry name" value="RNA_pol_sigma_r3/r4-like"/>
</dbReference>
<comment type="similarity">
    <text evidence="1">Belongs to the sigma-70 factor family. ECF subfamily.</text>
</comment>
<dbReference type="InterPro" id="IPR036388">
    <property type="entry name" value="WH-like_DNA-bd_sf"/>
</dbReference>
<dbReference type="InterPro" id="IPR013325">
    <property type="entry name" value="RNA_pol_sigma_r2"/>
</dbReference>
<feature type="domain" description="RNA polymerase sigma factor 70 region 4 type 2" evidence="8">
    <location>
        <begin position="136"/>
        <end position="185"/>
    </location>
</feature>
<evidence type="ECO:0000313" key="9">
    <source>
        <dbReference type="EMBL" id="CAB4751767.1"/>
    </source>
</evidence>
<keyword evidence="5" id="KW-0804">Transcription</keyword>
<dbReference type="Gene3D" id="1.10.1740.10">
    <property type="match status" value="1"/>
</dbReference>
<gene>
    <name evidence="9" type="ORF">UFOPK2844_00469</name>
</gene>
<reference evidence="9" key="1">
    <citation type="submission" date="2020-05" db="EMBL/GenBank/DDBJ databases">
        <authorList>
            <person name="Chiriac C."/>
            <person name="Salcher M."/>
            <person name="Ghai R."/>
            <person name="Kavagutti S V."/>
        </authorList>
    </citation>
    <scope>NUCLEOTIDE SEQUENCE</scope>
</reference>
<dbReference type="InterPro" id="IPR013249">
    <property type="entry name" value="RNA_pol_sigma70_r4_t2"/>
</dbReference>
<dbReference type="GO" id="GO:0006352">
    <property type="term" value="P:DNA-templated transcription initiation"/>
    <property type="evidence" value="ECO:0007669"/>
    <property type="project" value="InterPro"/>
</dbReference>
<name>A0A6J6TZI1_9ZZZZ</name>
<keyword evidence="2" id="KW-0805">Transcription regulation</keyword>
<dbReference type="NCBIfam" id="TIGR02937">
    <property type="entry name" value="sigma70-ECF"/>
    <property type="match status" value="1"/>
</dbReference>
<dbReference type="InterPro" id="IPR039425">
    <property type="entry name" value="RNA_pol_sigma-70-like"/>
</dbReference>
<dbReference type="Pfam" id="PF04542">
    <property type="entry name" value="Sigma70_r2"/>
    <property type="match status" value="1"/>
</dbReference>
<dbReference type="GO" id="GO:0016987">
    <property type="term" value="F:sigma factor activity"/>
    <property type="evidence" value="ECO:0007669"/>
    <property type="project" value="UniProtKB-KW"/>
</dbReference>
<dbReference type="PANTHER" id="PTHR43133:SF8">
    <property type="entry name" value="RNA POLYMERASE SIGMA FACTOR HI_1459-RELATED"/>
    <property type="match status" value="1"/>
</dbReference>
<feature type="region of interest" description="Disordered" evidence="6">
    <location>
        <begin position="263"/>
        <end position="293"/>
    </location>
</feature>
<dbReference type="PANTHER" id="PTHR43133">
    <property type="entry name" value="RNA POLYMERASE ECF-TYPE SIGMA FACTO"/>
    <property type="match status" value="1"/>
</dbReference>
<keyword evidence="4" id="KW-0238">DNA-binding</keyword>
<dbReference type="CDD" id="cd06171">
    <property type="entry name" value="Sigma70_r4"/>
    <property type="match status" value="1"/>
</dbReference>
<dbReference type="SUPFAM" id="SSF88946">
    <property type="entry name" value="Sigma2 domain of RNA polymerase sigma factors"/>
    <property type="match status" value="1"/>
</dbReference>
<evidence type="ECO:0000256" key="1">
    <source>
        <dbReference type="ARBA" id="ARBA00010641"/>
    </source>
</evidence>
<evidence type="ECO:0000259" key="8">
    <source>
        <dbReference type="Pfam" id="PF08281"/>
    </source>
</evidence>
<dbReference type="Pfam" id="PF08281">
    <property type="entry name" value="Sigma70_r4_2"/>
    <property type="match status" value="1"/>
</dbReference>
<protein>
    <submittedName>
        <fullName evidence="9">Unannotated protein</fullName>
    </submittedName>
</protein>
<dbReference type="SUPFAM" id="SSF88659">
    <property type="entry name" value="Sigma3 and sigma4 domains of RNA polymerase sigma factors"/>
    <property type="match status" value="1"/>
</dbReference>
<evidence type="ECO:0000256" key="4">
    <source>
        <dbReference type="ARBA" id="ARBA00023125"/>
    </source>
</evidence>
<dbReference type="InterPro" id="IPR014284">
    <property type="entry name" value="RNA_pol_sigma-70_dom"/>
</dbReference>
<dbReference type="AlphaFoldDB" id="A0A6J6TZI1"/>